<dbReference type="InterPro" id="IPR009051">
    <property type="entry name" value="Helical_ferredxn"/>
</dbReference>
<feature type="domain" description="4Fe-4S ferredoxin-type" evidence="4">
    <location>
        <begin position="254"/>
        <end position="283"/>
    </location>
</feature>
<sequence>MSALEMLKDKIREALPSLEFVIGWEQGFDALHATPFFMRTAEDVEKLVFGPLCVHNLSTYLPSFRGRKVGIVLKGCDSRGAIELMQEKLVERENVVIFGLPCSGVADLAKLGRFAGDLDRVLAVTWDDETFVLTTPAGEVRVPREAALADKCLTCQFPNALEADHFAGEPLPPATGPDMGSDRGGEELAALEAMAPADLMAYWAEAMERCIRCYACRNACPMCVCRDHCIAHRRDLQWLGQDDTPREKLMFQLIHTLHLAGRCTECGECQRACPVGIPILALRRKMNRVIRELFDYQAGLDLQAVPPLFTFQVEEANIEERKW</sequence>
<dbReference type="InterPro" id="IPR017896">
    <property type="entry name" value="4Fe4S_Fe-S-bd"/>
</dbReference>
<evidence type="ECO:0000313" key="6">
    <source>
        <dbReference type="Proteomes" id="UP000014975"/>
    </source>
</evidence>
<dbReference type="Gene3D" id="1.10.1060.10">
    <property type="entry name" value="Alpha-helical ferredoxin"/>
    <property type="match status" value="1"/>
</dbReference>
<evidence type="ECO:0000313" key="5">
    <source>
        <dbReference type="EMBL" id="EPR33133.1"/>
    </source>
</evidence>
<evidence type="ECO:0000259" key="4">
    <source>
        <dbReference type="PROSITE" id="PS51379"/>
    </source>
</evidence>
<dbReference type="PROSITE" id="PS51379">
    <property type="entry name" value="4FE4S_FER_2"/>
    <property type="match status" value="2"/>
</dbReference>
<dbReference type="STRING" id="1121439.dsat_0574"/>
<proteinExistence type="predicted"/>
<dbReference type="InterPro" id="IPR017900">
    <property type="entry name" value="4Fe4S_Fe_S_CS"/>
</dbReference>
<keyword evidence="2" id="KW-0408">Iron</keyword>
<dbReference type="Proteomes" id="UP000014975">
    <property type="component" value="Unassembled WGS sequence"/>
</dbReference>
<dbReference type="PROSITE" id="PS00198">
    <property type="entry name" value="4FE4S_FER_1"/>
    <property type="match status" value="1"/>
</dbReference>
<dbReference type="eggNOG" id="COG1035">
    <property type="taxonomic scope" value="Bacteria"/>
</dbReference>
<feature type="domain" description="4Fe-4S ferredoxin-type" evidence="4">
    <location>
        <begin position="200"/>
        <end position="221"/>
    </location>
</feature>
<dbReference type="GO" id="GO:0046872">
    <property type="term" value="F:metal ion binding"/>
    <property type="evidence" value="ECO:0007669"/>
    <property type="project" value="UniProtKB-KW"/>
</dbReference>
<evidence type="ECO:0000256" key="3">
    <source>
        <dbReference type="ARBA" id="ARBA00023014"/>
    </source>
</evidence>
<keyword evidence="6" id="KW-1185">Reference proteome</keyword>
<keyword evidence="3" id="KW-0411">Iron-sulfur</keyword>
<organism evidence="5 6">
    <name type="scientific">Alkalidesulfovibrio alkalitolerans DSM 16529</name>
    <dbReference type="NCBI Taxonomy" id="1121439"/>
    <lineage>
        <taxon>Bacteria</taxon>
        <taxon>Pseudomonadati</taxon>
        <taxon>Thermodesulfobacteriota</taxon>
        <taxon>Desulfovibrionia</taxon>
        <taxon>Desulfovibrionales</taxon>
        <taxon>Desulfovibrionaceae</taxon>
        <taxon>Alkalidesulfovibrio</taxon>
    </lineage>
</organism>
<dbReference type="PATRIC" id="fig|1121439.3.peg.1930"/>
<reference evidence="5 6" key="1">
    <citation type="journal article" date="2013" name="Genome Announc.">
        <title>Draft genome sequences for three mercury-methylating, sulfate-reducing bacteria.</title>
        <authorList>
            <person name="Brown S.D."/>
            <person name="Hurt R.A.Jr."/>
            <person name="Gilmour C.C."/>
            <person name="Elias D.A."/>
        </authorList>
    </citation>
    <scope>NUCLEOTIDE SEQUENCE [LARGE SCALE GENOMIC DNA]</scope>
    <source>
        <strain evidence="5 6">DSM 16529</strain>
    </source>
</reference>
<dbReference type="SUPFAM" id="SSF46548">
    <property type="entry name" value="alpha-helical ferredoxin"/>
    <property type="match status" value="1"/>
</dbReference>
<dbReference type="OrthoDB" id="9773828at2"/>
<evidence type="ECO:0000256" key="2">
    <source>
        <dbReference type="ARBA" id="ARBA00023004"/>
    </source>
</evidence>
<name>S7ULB7_9BACT</name>
<keyword evidence="1" id="KW-0479">Metal-binding</keyword>
<protein>
    <submittedName>
        <fullName evidence="5">4Fe-4S ferredoxin, iron-sulpur binding domain-containing protein</fullName>
    </submittedName>
</protein>
<dbReference type="RefSeq" id="WP_020887268.1">
    <property type="nucleotide sequence ID" value="NZ_ATHI01000026.1"/>
</dbReference>
<gene>
    <name evidence="5" type="ORF">dsat_0574</name>
</gene>
<dbReference type="EMBL" id="ATHI01000026">
    <property type="protein sequence ID" value="EPR33133.1"/>
    <property type="molecule type" value="Genomic_DNA"/>
</dbReference>
<accession>S7ULB7</accession>
<comment type="caution">
    <text evidence="5">The sequence shown here is derived from an EMBL/GenBank/DDBJ whole genome shotgun (WGS) entry which is preliminary data.</text>
</comment>
<dbReference type="GO" id="GO:0051536">
    <property type="term" value="F:iron-sulfur cluster binding"/>
    <property type="evidence" value="ECO:0007669"/>
    <property type="project" value="UniProtKB-KW"/>
</dbReference>
<dbReference type="Pfam" id="PF13183">
    <property type="entry name" value="Fer4_8"/>
    <property type="match status" value="1"/>
</dbReference>
<dbReference type="eggNOG" id="COG0479">
    <property type="taxonomic scope" value="Bacteria"/>
</dbReference>
<dbReference type="AlphaFoldDB" id="S7ULB7"/>
<evidence type="ECO:0000256" key="1">
    <source>
        <dbReference type="ARBA" id="ARBA00022723"/>
    </source>
</evidence>